<proteinExistence type="predicted"/>
<evidence type="ECO:0000313" key="2">
    <source>
        <dbReference type="Proteomes" id="UP000652761"/>
    </source>
</evidence>
<gene>
    <name evidence="1" type="ORF">Taro_039398</name>
</gene>
<organism evidence="1 2">
    <name type="scientific">Colocasia esculenta</name>
    <name type="common">Wild taro</name>
    <name type="synonym">Arum esculentum</name>
    <dbReference type="NCBI Taxonomy" id="4460"/>
    <lineage>
        <taxon>Eukaryota</taxon>
        <taxon>Viridiplantae</taxon>
        <taxon>Streptophyta</taxon>
        <taxon>Embryophyta</taxon>
        <taxon>Tracheophyta</taxon>
        <taxon>Spermatophyta</taxon>
        <taxon>Magnoliopsida</taxon>
        <taxon>Liliopsida</taxon>
        <taxon>Araceae</taxon>
        <taxon>Aroideae</taxon>
        <taxon>Colocasieae</taxon>
        <taxon>Colocasia</taxon>
    </lineage>
</organism>
<name>A0A843WM37_COLES</name>
<comment type="caution">
    <text evidence="1">The sequence shown here is derived from an EMBL/GenBank/DDBJ whole genome shotgun (WGS) entry which is preliminary data.</text>
</comment>
<protein>
    <submittedName>
        <fullName evidence="1">Uncharacterized protein</fullName>
    </submittedName>
</protein>
<evidence type="ECO:0000313" key="1">
    <source>
        <dbReference type="EMBL" id="MQM06571.1"/>
    </source>
</evidence>
<dbReference type="Proteomes" id="UP000652761">
    <property type="component" value="Unassembled WGS sequence"/>
</dbReference>
<reference evidence="1" key="1">
    <citation type="submission" date="2017-07" db="EMBL/GenBank/DDBJ databases">
        <title>Taro Niue Genome Assembly and Annotation.</title>
        <authorList>
            <person name="Atibalentja N."/>
            <person name="Keating K."/>
            <person name="Fields C.J."/>
        </authorList>
    </citation>
    <scope>NUCLEOTIDE SEQUENCE</scope>
    <source>
        <strain evidence="1">Niue_2</strain>
        <tissue evidence="1">Leaf</tissue>
    </source>
</reference>
<accession>A0A843WM37</accession>
<sequence>TISSVAEVPGLSTLEEGELPREIISGESGLAGLDSGHPVEGGMSGDLEIAPHDQLGGELTGVTKHNPPVINTPSQGQEIAEGAIISAGGTVIGDVPMVDGMVISSPTPEVGIDVEASGATCSATGQVTGSTIMGAASHCGTSVLPASQETAPPVLVEREGIIGQRPDFLPHGIVWPDDSQEGSEQGIEFLSQPFVRSIRTVVEAGFPPSIDKVCGCMETSTRAYHLMGLPREPWMVAINSMWEEVRRLHEKSARETIRLQICQLGDVILAIEGQIADTRTEVEAVKAERAELASSSAVLMDEMRLLEQAIEHASIRLTELKPILAAAAEGEKKATAKMEVIDQRMSTLEHELAAKKSMVIDLERQIPPSS</sequence>
<dbReference type="AlphaFoldDB" id="A0A843WM37"/>
<feature type="non-terminal residue" evidence="1">
    <location>
        <position position="370"/>
    </location>
</feature>
<dbReference type="EMBL" id="NMUH01003661">
    <property type="protein sequence ID" value="MQM06571.1"/>
    <property type="molecule type" value="Genomic_DNA"/>
</dbReference>
<keyword evidence="2" id="KW-1185">Reference proteome</keyword>